<name>H6SIB8_PARPM</name>
<feature type="non-terminal residue" evidence="2">
    <location>
        <position position="1"/>
    </location>
</feature>
<sequence length="326" mass="36402">KMTYAVDIVIVNWNAGDALVQCVTSIAENTANLVRRIIIVDNASSDGSIEALPQISGIELVIIRNPENRGFSVACNQGAIRSSSDYLLFLNPDTLLKTNSLAPAVAFISNSQHARIGVVGVRLLDERGRTQRSCARFPTAAALLGQAAGFDRLFPRFFPSHFLRDWDHEDTRPVDQVMGAFLLIRRSLFKEIGGFDERFFVYYEDVDLCLRVHQYGFQVVHLAYAFAVHHGCGTTARIPDTRLFLLWRSRLLYAAKHFSSLGFISAIFATLVAEPMVRVGYALARRQPVEALAVGRAYVRMILSLLPQLGVLFSFLRRYNHPPSGL</sequence>
<protein>
    <submittedName>
        <fullName evidence="2">Predicted glycosyltransferase</fullName>
    </submittedName>
</protein>
<dbReference type="InterPro" id="IPR029044">
    <property type="entry name" value="Nucleotide-diphossugar_trans"/>
</dbReference>
<keyword evidence="3" id="KW-1185">Reference proteome</keyword>
<dbReference type="Gene3D" id="3.90.550.10">
    <property type="entry name" value="Spore Coat Polysaccharide Biosynthesis Protein SpsA, Chain A"/>
    <property type="match status" value="1"/>
</dbReference>
<proteinExistence type="predicted"/>
<evidence type="ECO:0000259" key="1">
    <source>
        <dbReference type="Pfam" id="PF00535"/>
    </source>
</evidence>
<dbReference type="EMBL" id="HE663493">
    <property type="protein sequence ID" value="CCG06593.1"/>
    <property type="molecule type" value="Genomic_DNA"/>
</dbReference>
<organism evidence="2 3">
    <name type="scientific">Pararhodospirillum photometricum DSM 122</name>
    <dbReference type="NCBI Taxonomy" id="1150469"/>
    <lineage>
        <taxon>Bacteria</taxon>
        <taxon>Pseudomonadati</taxon>
        <taxon>Pseudomonadota</taxon>
        <taxon>Alphaproteobacteria</taxon>
        <taxon>Rhodospirillales</taxon>
        <taxon>Rhodospirillaceae</taxon>
        <taxon>Pararhodospirillum</taxon>
    </lineage>
</organism>
<keyword evidence="2" id="KW-0808">Transferase</keyword>
<dbReference type="eggNOG" id="COG1216">
    <property type="taxonomic scope" value="Bacteria"/>
</dbReference>
<dbReference type="CDD" id="cd04186">
    <property type="entry name" value="GT_2_like_c"/>
    <property type="match status" value="1"/>
</dbReference>
<dbReference type="AlphaFoldDB" id="H6SIB8"/>
<dbReference type="Pfam" id="PF00535">
    <property type="entry name" value="Glycos_transf_2"/>
    <property type="match status" value="1"/>
</dbReference>
<dbReference type="InterPro" id="IPR001173">
    <property type="entry name" value="Glyco_trans_2-like"/>
</dbReference>
<dbReference type="HOGENOM" id="CLU_023845_0_5_5"/>
<gene>
    <name evidence="2" type="ORF">RSPPHO_03254</name>
</gene>
<dbReference type="STRING" id="1150469.RSPPHO_03254"/>
<evidence type="ECO:0000313" key="2">
    <source>
        <dbReference type="EMBL" id="CCG06593.1"/>
    </source>
</evidence>
<dbReference type="KEGG" id="rpm:RSPPHO_03254"/>
<feature type="domain" description="Glycosyltransferase 2-like" evidence="1">
    <location>
        <begin position="8"/>
        <end position="192"/>
    </location>
</feature>
<evidence type="ECO:0000313" key="3">
    <source>
        <dbReference type="Proteomes" id="UP000033220"/>
    </source>
</evidence>
<dbReference type="PANTHER" id="PTHR43179:SF7">
    <property type="entry name" value="RHAMNOSYLTRANSFERASE WBBL"/>
    <property type="match status" value="1"/>
</dbReference>
<dbReference type="Proteomes" id="UP000033220">
    <property type="component" value="Chromosome DSM 122"/>
</dbReference>
<dbReference type="GO" id="GO:0016740">
    <property type="term" value="F:transferase activity"/>
    <property type="evidence" value="ECO:0007669"/>
    <property type="project" value="UniProtKB-KW"/>
</dbReference>
<accession>H6SIB8</accession>
<reference evidence="2 3" key="1">
    <citation type="submission" date="2012-02" db="EMBL/GenBank/DDBJ databases">
        <title>Shotgun genome sequence of Phaeospirillum photometricum DSM 122.</title>
        <authorList>
            <person name="Duquesne K."/>
            <person name="Sturgis J."/>
        </authorList>
    </citation>
    <scope>NUCLEOTIDE SEQUENCE [LARGE SCALE GENOMIC DNA]</scope>
    <source>
        <strain evidence="3">DSM122</strain>
    </source>
</reference>
<dbReference type="SUPFAM" id="SSF53448">
    <property type="entry name" value="Nucleotide-diphospho-sugar transferases"/>
    <property type="match status" value="1"/>
</dbReference>
<dbReference type="PANTHER" id="PTHR43179">
    <property type="entry name" value="RHAMNOSYLTRANSFERASE WBBL"/>
    <property type="match status" value="1"/>
</dbReference>